<keyword evidence="4" id="KW-0812">Transmembrane</keyword>
<evidence type="ECO:0000256" key="2">
    <source>
        <dbReference type="ARBA" id="ARBA00022481"/>
    </source>
</evidence>
<feature type="transmembrane region" description="Helical" evidence="4">
    <location>
        <begin position="7"/>
        <end position="31"/>
    </location>
</feature>
<dbReference type="Pfam" id="PF07963">
    <property type="entry name" value="N_methyl"/>
    <property type="match status" value="1"/>
</dbReference>
<dbReference type="NCBIfam" id="TIGR02532">
    <property type="entry name" value="IV_pilin_GFxxxE"/>
    <property type="match status" value="1"/>
</dbReference>
<accession>A0A4Q7ZC17</accession>
<evidence type="ECO:0000256" key="3">
    <source>
        <dbReference type="RuleBase" id="RU000389"/>
    </source>
</evidence>
<dbReference type="Proteomes" id="UP000292423">
    <property type="component" value="Unassembled WGS sequence"/>
</dbReference>
<evidence type="ECO:0000256" key="1">
    <source>
        <dbReference type="ARBA" id="ARBA00005233"/>
    </source>
</evidence>
<evidence type="ECO:0000256" key="4">
    <source>
        <dbReference type="SAM" id="Phobius"/>
    </source>
</evidence>
<keyword evidence="3" id="KW-0281">Fimbrium</keyword>
<dbReference type="Pfam" id="PF00114">
    <property type="entry name" value="Pilin"/>
    <property type="match status" value="1"/>
</dbReference>
<proteinExistence type="inferred from homology"/>
<dbReference type="InterPro" id="IPR045584">
    <property type="entry name" value="Pilin-like"/>
</dbReference>
<dbReference type="GO" id="GO:0009289">
    <property type="term" value="C:pilus"/>
    <property type="evidence" value="ECO:0007669"/>
    <property type="project" value="InterPro"/>
</dbReference>
<dbReference type="GO" id="GO:0007155">
    <property type="term" value="P:cell adhesion"/>
    <property type="evidence" value="ECO:0007669"/>
    <property type="project" value="InterPro"/>
</dbReference>
<comment type="caution">
    <text evidence="5">The sequence shown here is derived from an EMBL/GenBank/DDBJ whole genome shotgun (WGS) entry which is preliminary data.</text>
</comment>
<keyword evidence="2" id="KW-0488">Methylation</keyword>
<dbReference type="InterPro" id="IPR012902">
    <property type="entry name" value="N_methyl_site"/>
</dbReference>
<keyword evidence="4" id="KW-1133">Transmembrane helix</keyword>
<dbReference type="OrthoDB" id="115249at2"/>
<dbReference type="EMBL" id="SHKX01000002">
    <property type="protein sequence ID" value="RZU48187.1"/>
    <property type="molecule type" value="Genomic_DNA"/>
</dbReference>
<sequence>MNAMQKGFTLIELMIVVTIIGILGAVAVPAYQEYTIRSRVTEGLAVAANAQIMLAGVTSTDDMLSVVQTWSTIGTKTKFVQSVAMNAATGELTVTYDPTAIGLAATENTLMLRPWVHPDGSTNPIPLDNALFLGQTGVVEWACASDTQMTATAAGMNATPGTLQAKFAPASCR</sequence>
<evidence type="ECO:0000313" key="5">
    <source>
        <dbReference type="EMBL" id="RZU48187.1"/>
    </source>
</evidence>
<comment type="similarity">
    <text evidence="1 3">Belongs to the N-Me-Phe pilin family.</text>
</comment>
<dbReference type="InterPro" id="IPR001082">
    <property type="entry name" value="Pilin"/>
</dbReference>
<dbReference type="RefSeq" id="WP_130410393.1">
    <property type="nucleotide sequence ID" value="NZ_SHKX01000002.1"/>
</dbReference>
<protein>
    <submittedName>
        <fullName evidence="5">Type IV pilus assembly protein PilA</fullName>
    </submittedName>
</protein>
<evidence type="ECO:0000313" key="6">
    <source>
        <dbReference type="Proteomes" id="UP000292423"/>
    </source>
</evidence>
<reference evidence="5 6" key="1">
    <citation type="submission" date="2019-02" db="EMBL/GenBank/DDBJ databases">
        <title>Genomic Encyclopedia of Type Strains, Phase IV (KMG-IV): sequencing the most valuable type-strain genomes for metagenomic binning, comparative biology and taxonomic classification.</title>
        <authorList>
            <person name="Goeker M."/>
        </authorList>
    </citation>
    <scope>NUCLEOTIDE SEQUENCE [LARGE SCALE GENOMIC DNA]</scope>
    <source>
        <strain evidence="5 6">DSM 105135</strain>
    </source>
</reference>
<gene>
    <name evidence="5" type="ORF">EV700_0087</name>
</gene>
<dbReference type="AlphaFoldDB" id="A0A4Q7ZC17"/>
<dbReference type="Gene3D" id="3.30.700.10">
    <property type="entry name" value="Glycoprotein, Type 4 Pilin"/>
    <property type="match status" value="1"/>
</dbReference>
<keyword evidence="4" id="KW-0472">Membrane</keyword>
<organism evidence="5 6">
    <name type="scientific">Fluviicoccus keumensis</name>
    <dbReference type="NCBI Taxonomy" id="1435465"/>
    <lineage>
        <taxon>Bacteria</taxon>
        <taxon>Pseudomonadati</taxon>
        <taxon>Pseudomonadota</taxon>
        <taxon>Gammaproteobacteria</taxon>
        <taxon>Moraxellales</taxon>
        <taxon>Moraxellaceae</taxon>
        <taxon>Fluviicoccus</taxon>
    </lineage>
</organism>
<dbReference type="PROSITE" id="PS00409">
    <property type="entry name" value="PROKAR_NTER_METHYL"/>
    <property type="match status" value="1"/>
</dbReference>
<keyword evidence="6" id="KW-1185">Reference proteome</keyword>
<dbReference type="SUPFAM" id="SSF54523">
    <property type="entry name" value="Pili subunits"/>
    <property type="match status" value="1"/>
</dbReference>
<name>A0A4Q7ZC17_9GAMM</name>